<sequence length="75" mass="8067">MEQTPTRITNQSPFVNALRLFPMVEDVSDYNANRLLECGHPIAEIKAVHTGANASSASPDDAGGLDLEQLKLSVT</sequence>
<proteinExistence type="predicted"/>
<organism evidence="1">
    <name type="scientific">Amphimedon queenslandica</name>
    <name type="common">Sponge</name>
    <dbReference type="NCBI Taxonomy" id="400682"/>
    <lineage>
        <taxon>Eukaryota</taxon>
        <taxon>Metazoa</taxon>
        <taxon>Porifera</taxon>
        <taxon>Demospongiae</taxon>
        <taxon>Heteroscleromorpha</taxon>
        <taxon>Haplosclerida</taxon>
        <taxon>Niphatidae</taxon>
        <taxon>Amphimedon</taxon>
    </lineage>
</organism>
<name>A0A1X7TDR6_AMPQE</name>
<accession>A0A1X7TDR6</accession>
<evidence type="ECO:0000313" key="1">
    <source>
        <dbReference type="EnsemblMetazoa" id="Aqu2.1.12750_001"/>
    </source>
</evidence>
<dbReference type="AlphaFoldDB" id="A0A1X7TDR6"/>
<dbReference type="EnsemblMetazoa" id="Aqu2.1.12750_001">
    <property type="protein sequence ID" value="Aqu2.1.12750_001"/>
    <property type="gene ID" value="Aqu2.1.12750"/>
</dbReference>
<dbReference type="InParanoid" id="A0A1X7TDR6"/>
<protein>
    <submittedName>
        <fullName evidence="1">Uncharacterized protein</fullName>
    </submittedName>
</protein>
<reference evidence="1" key="1">
    <citation type="submission" date="2017-05" db="UniProtKB">
        <authorList>
            <consortium name="EnsemblMetazoa"/>
        </authorList>
    </citation>
    <scope>IDENTIFICATION</scope>
</reference>